<dbReference type="STRING" id="1229780.BN381_170029"/>
<reference evidence="1 2" key="1">
    <citation type="journal article" date="2013" name="ISME J.">
        <title>Metabolic model for the filamentous 'Candidatus Microthrix parvicella' based on genomic and metagenomic analyses.</title>
        <authorList>
            <person name="Jon McIlroy S."/>
            <person name="Kristiansen R."/>
            <person name="Albertsen M."/>
            <person name="Michael Karst S."/>
            <person name="Rossetti S."/>
            <person name="Lund Nielsen J."/>
            <person name="Tandoi V."/>
            <person name="James Seviour R."/>
            <person name="Nielsen P.H."/>
        </authorList>
    </citation>
    <scope>NUCLEOTIDE SEQUENCE [LARGE SCALE GENOMIC DNA]</scope>
    <source>
        <strain evidence="1 2">RN1</strain>
    </source>
</reference>
<evidence type="ECO:0000313" key="2">
    <source>
        <dbReference type="Proteomes" id="UP000018291"/>
    </source>
</evidence>
<dbReference type="EMBL" id="CANL01000009">
    <property type="protein sequence ID" value="CCM63108.1"/>
    <property type="molecule type" value="Genomic_DNA"/>
</dbReference>
<name>R4YXT3_9ACTN</name>
<proteinExistence type="predicted"/>
<evidence type="ECO:0000313" key="1">
    <source>
        <dbReference type="EMBL" id="CCM63108.1"/>
    </source>
</evidence>
<comment type="caution">
    <text evidence="1">The sequence shown here is derived from an EMBL/GenBank/DDBJ whole genome shotgun (WGS) entry which is preliminary data.</text>
</comment>
<organism evidence="1 2">
    <name type="scientific">Candidatus Neomicrothrix parvicella RN1</name>
    <dbReference type="NCBI Taxonomy" id="1229780"/>
    <lineage>
        <taxon>Bacteria</taxon>
        <taxon>Bacillati</taxon>
        <taxon>Actinomycetota</taxon>
        <taxon>Acidimicrobiia</taxon>
        <taxon>Acidimicrobiales</taxon>
        <taxon>Microthrixaceae</taxon>
        <taxon>Candidatus Neomicrothrix</taxon>
    </lineage>
</organism>
<dbReference type="HOGENOM" id="CLU_1934204_0_0_11"/>
<accession>R4YXT3</accession>
<dbReference type="Proteomes" id="UP000018291">
    <property type="component" value="Unassembled WGS sequence"/>
</dbReference>
<protein>
    <submittedName>
        <fullName evidence="1">Uncharacterized protein</fullName>
    </submittedName>
</protein>
<dbReference type="AlphaFoldDB" id="R4YXT3"/>
<sequence>MCIAPLRVHSFWVLTDVVVAAGLPAFRRSSHAMIVGGRSVATIATAAPAIARYRPQPTEALAYPAPPVPLVESVPKAVVMANHGMIDPTITATASPAATLRFWDHDGGGATAEIGAGFGARLSVHVAPSQ</sequence>
<gene>
    <name evidence="1" type="ORF">BN381_170029</name>
</gene>
<keyword evidence="2" id="KW-1185">Reference proteome</keyword>